<sequence>MTKQFAKAGAAFGINVNGVAPVLIETDMTATFGYKNEQVPLNRLGTAADVANAIEFLVSERSSYITGCTIDVNGGMFMS</sequence>
<gene>
    <name evidence="2" type="primary">fabG_155</name>
    <name evidence="2" type="ORF">SDC9_203306</name>
</gene>
<evidence type="ECO:0000256" key="1">
    <source>
        <dbReference type="ARBA" id="ARBA00006484"/>
    </source>
</evidence>
<keyword evidence="2" id="KW-0560">Oxidoreductase</keyword>
<dbReference type="PANTHER" id="PTHR42760">
    <property type="entry name" value="SHORT-CHAIN DEHYDROGENASES/REDUCTASES FAMILY MEMBER"/>
    <property type="match status" value="1"/>
</dbReference>
<dbReference type="SUPFAM" id="SSF51735">
    <property type="entry name" value="NAD(P)-binding Rossmann-fold domains"/>
    <property type="match status" value="1"/>
</dbReference>
<name>A0A645IXP9_9ZZZZ</name>
<dbReference type="Gene3D" id="3.40.50.720">
    <property type="entry name" value="NAD(P)-binding Rossmann-like Domain"/>
    <property type="match status" value="1"/>
</dbReference>
<evidence type="ECO:0000313" key="2">
    <source>
        <dbReference type="EMBL" id="MPN55622.1"/>
    </source>
</evidence>
<protein>
    <submittedName>
        <fullName evidence="2">3-oxoacyl-[acyl-carrier-protein] reductase FabG</fullName>
        <ecNumber evidence="2">1.1.1.100</ecNumber>
    </submittedName>
</protein>
<dbReference type="GO" id="GO:0004316">
    <property type="term" value="F:3-oxoacyl-[acyl-carrier-protein] reductase (NADPH) activity"/>
    <property type="evidence" value="ECO:0007669"/>
    <property type="project" value="UniProtKB-EC"/>
</dbReference>
<comment type="similarity">
    <text evidence="1">Belongs to the short-chain dehydrogenases/reductases (SDR) family.</text>
</comment>
<proteinExistence type="inferred from homology"/>
<dbReference type="InterPro" id="IPR036291">
    <property type="entry name" value="NAD(P)-bd_dom_sf"/>
</dbReference>
<dbReference type="PANTHER" id="PTHR42760:SF40">
    <property type="entry name" value="3-OXOACYL-[ACYL-CARRIER-PROTEIN] REDUCTASE, CHLOROPLASTIC"/>
    <property type="match status" value="1"/>
</dbReference>
<comment type="caution">
    <text evidence="2">The sequence shown here is derived from an EMBL/GenBank/DDBJ whole genome shotgun (WGS) entry which is preliminary data.</text>
</comment>
<dbReference type="Pfam" id="PF13561">
    <property type="entry name" value="adh_short_C2"/>
    <property type="match status" value="1"/>
</dbReference>
<dbReference type="PRINTS" id="PR00081">
    <property type="entry name" value="GDHRDH"/>
</dbReference>
<dbReference type="GO" id="GO:0030497">
    <property type="term" value="P:fatty acid elongation"/>
    <property type="evidence" value="ECO:0007669"/>
    <property type="project" value="TreeGrafter"/>
</dbReference>
<dbReference type="AlphaFoldDB" id="A0A645IXP9"/>
<organism evidence="2">
    <name type="scientific">bioreactor metagenome</name>
    <dbReference type="NCBI Taxonomy" id="1076179"/>
    <lineage>
        <taxon>unclassified sequences</taxon>
        <taxon>metagenomes</taxon>
        <taxon>ecological metagenomes</taxon>
    </lineage>
</organism>
<dbReference type="InterPro" id="IPR002347">
    <property type="entry name" value="SDR_fam"/>
</dbReference>
<accession>A0A645IXP9</accession>
<reference evidence="2" key="1">
    <citation type="submission" date="2019-08" db="EMBL/GenBank/DDBJ databases">
        <authorList>
            <person name="Kucharzyk K."/>
            <person name="Murdoch R.W."/>
            <person name="Higgins S."/>
            <person name="Loffler F."/>
        </authorList>
    </citation>
    <scope>NUCLEOTIDE SEQUENCE</scope>
</reference>
<dbReference type="EMBL" id="VSSQ01125093">
    <property type="protein sequence ID" value="MPN55622.1"/>
    <property type="molecule type" value="Genomic_DNA"/>
</dbReference>
<dbReference type="EC" id="1.1.1.100" evidence="2"/>